<accession>A0A6N7XEL1</accession>
<evidence type="ECO:0000256" key="1">
    <source>
        <dbReference type="SAM" id="Phobius"/>
    </source>
</evidence>
<keyword evidence="1" id="KW-0472">Membrane</keyword>
<sequence>MKRFLSIFLAAILVILQVPSMGFAYRGDPNIIISNSTTYQGKPGESISISVDLKNTGYGYATDVTGNLSGDSTGMVYVDGSSFDSIRSMRDRESGTLSYRVKIDPDAEGKNYSLPIEITYYGEPDYRKIQVTDKDGKPEKDDDGNDKYEEEIVQPKQYTTKGTINIRVTQDKTSSQLIVDKVDIMPSSTVQAGEVIAVGFNLANNGNATAEDIKVSLGGLSGEGFALANGVNSKTIQSINSGGKKYVYFELKSSKKISSGNHELKLILSYKDKKGETITDESNFFITVAGNQGQSSNLIIEKLNYPTGSIGQNKEITVGFSIRNQGQSDAKDIIVEAKSTDPSGVVPKSVSIVKLNSLAPQDSQDLEFKFLSTKAAETKNYPIEITVRYTDDLGKEDTVNQFVGVFVVAPEKGDPTKGKPKLIIDKYSFDPQLVKAGENFEMTLSFYNTSSKKTVKNIKIFLTAEAAGSNDNQKAGSSAFTPVDSSNTFYIDSIAPKGRVEKTITMFTVPDAVAKTHIITANFEYEDNDGTELKDVELIGVPVVQQSRLETGELGVYPEASVGQPLPVSLEFYNTGKVTLYNMMVKLEGDFQTENGSYYVGNFDSGGSEYFEGTVIPNAPGELTGAVVFTYEDSTGQPQELRKEFTLNVTDMPPAEEFPGEFPPEDNMNQGGIKGILTSKWLWSILAIVAASVGGYFFYKKKKKQKEEALDE</sequence>
<dbReference type="RefSeq" id="WP_154438497.1">
    <property type="nucleotide sequence ID" value="NZ_VUNQ01000002.1"/>
</dbReference>
<evidence type="ECO:0000313" key="3">
    <source>
        <dbReference type="Proteomes" id="UP000469523"/>
    </source>
</evidence>
<dbReference type="Gene3D" id="2.60.40.10">
    <property type="entry name" value="Immunoglobulins"/>
    <property type="match status" value="3"/>
</dbReference>
<feature type="transmembrane region" description="Helical" evidence="1">
    <location>
        <begin position="681"/>
        <end position="699"/>
    </location>
</feature>
<gene>
    <name evidence="2" type="ORF">FYJ83_01780</name>
</gene>
<evidence type="ECO:0008006" key="4">
    <source>
        <dbReference type="Google" id="ProtNLM"/>
    </source>
</evidence>
<evidence type="ECO:0000313" key="2">
    <source>
        <dbReference type="EMBL" id="MSU00196.1"/>
    </source>
</evidence>
<organism evidence="2 3">
    <name type="scientific">Tissierella pigra</name>
    <dbReference type="NCBI Taxonomy" id="2607614"/>
    <lineage>
        <taxon>Bacteria</taxon>
        <taxon>Bacillati</taxon>
        <taxon>Bacillota</taxon>
        <taxon>Tissierellia</taxon>
        <taxon>Tissierellales</taxon>
        <taxon>Tissierellaceae</taxon>
        <taxon>Tissierella</taxon>
    </lineage>
</organism>
<comment type="caution">
    <text evidence="2">The sequence shown here is derived from an EMBL/GenBank/DDBJ whole genome shotgun (WGS) entry which is preliminary data.</text>
</comment>
<dbReference type="EMBL" id="VUNQ01000002">
    <property type="protein sequence ID" value="MSU00196.1"/>
    <property type="molecule type" value="Genomic_DNA"/>
</dbReference>
<keyword evidence="1" id="KW-1133">Transmembrane helix</keyword>
<dbReference type="PANTHER" id="PTHR35902">
    <property type="entry name" value="S-LAYER DOMAIN-LIKE PROTEIN-RELATED"/>
    <property type="match status" value="1"/>
</dbReference>
<keyword evidence="3" id="KW-1185">Reference proteome</keyword>
<dbReference type="Pfam" id="PF05753">
    <property type="entry name" value="TRAP_beta"/>
    <property type="match status" value="1"/>
</dbReference>
<keyword evidence="1" id="KW-0812">Transmembrane</keyword>
<dbReference type="AlphaFoldDB" id="A0A6N7XEL1"/>
<protein>
    <recommendedName>
        <fullName evidence="4">CARDB domain-containing protein</fullName>
    </recommendedName>
</protein>
<reference evidence="2 3" key="1">
    <citation type="submission" date="2019-09" db="EMBL/GenBank/DDBJ databases">
        <title>In-depth cultivation of the pig gut microbiome towards novel bacterial diversity and tailored functional studies.</title>
        <authorList>
            <person name="Wylensek D."/>
            <person name="Hitch T.C.A."/>
            <person name="Clavel T."/>
        </authorList>
    </citation>
    <scope>NUCLEOTIDE SEQUENCE [LARGE SCALE GENOMIC DNA]</scope>
    <source>
        <strain evidence="2 3">WCA3-693-APC-4?</strain>
    </source>
</reference>
<dbReference type="InterPro" id="IPR013783">
    <property type="entry name" value="Ig-like_fold"/>
</dbReference>
<dbReference type="Proteomes" id="UP000469523">
    <property type="component" value="Unassembled WGS sequence"/>
</dbReference>
<name>A0A6N7XEL1_9FIRM</name>
<proteinExistence type="predicted"/>